<keyword evidence="2" id="KW-1185">Reference proteome</keyword>
<reference evidence="1 2" key="1">
    <citation type="submission" date="2021-03" db="EMBL/GenBank/DDBJ databases">
        <title>Geobacter metallireducens gen. nov. sp. nov., a microorganism capable of coupling the complete oxidation of organic compounds to the reduction of iron and other metals.</title>
        <authorList>
            <person name="Li Y."/>
        </authorList>
    </citation>
    <scope>NUCLEOTIDE SEQUENCE [LARGE SCALE GENOMIC DNA]</scope>
    <source>
        <strain evidence="1 2">Jerry-YX</strain>
    </source>
</reference>
<dbReference type="EMBL" id="CP071382">
    <property type="protein sequence ID" value="QSV44955.1"/>
    <property type="molecule type" value="Genomic_DNA"/>
</dbReference>
<keyword evidence="1" id="KW-0547">Nucleotide-binding</keyword>
<evidence type="ECO:0000313" key="2">
    <source>
        <dbReference type="Proteomes" id="UP000663651"/>
    </source>
</evidence>
<accession>A0ABX7Q1N4</accession>
<proteinExistence type="predicted"/>
<name>A0ABX7Q1N4_9BACT</name>
<protein>
    <submittedName>
        <fullName evidence="1">ATP-binding protein</fullName>
    </submittedName>
</protein>
<keyword evidence="1" id="KW-0067">ATP-binding</keyword>
<dbReference type="CDD" id="cd16936">
    <property type="entry name" value="HATPase_RsbW-like"/>
    <property type="match status" value="1"/>
</dbReference>
<dbReference type="RefSeq" id="WP_207162765.1">
    <property type="nucleotide sequence ID" value="NZ_CP071382.1"/>
</dbReference>
<organism evidence="1 2">
    <name type="scientific">Geobacter benzoatilyticus</name>
    <dbReference type="NCBI Taxonomy" id="2815309"/>
    <lineage>
        <taxon>Bacteria</taxon>
        <taxon>Pseudomonadati</taxon>
        <taxon>Thermodesulfobacteriota</taxon>
        <taxon>Desulfuromonadia</taxon>
        <taxon>Geobacterales</taxon>
        <taxon>Geobacteraceae</taxon>
        <taxon>Geobacter</taxon>
    </lineage>
</organism>
<dbReference type="Gene3D" id="3.30.565.10">
    <property type="entry name" value="Histidine kinase-like ATPase, C-terminal domain"/>
    <property type="match status" value="1"/>
</dbReference>
<dbReference type="InterPro" id="IPR036890">
    <property type="entry name" value="HATPase_C_sf"/>
</dbReference>
<sequence>MNPPILAFFRNDTDKRRWKSDMASIPGIVSIVTEESAHSPFKTICRSVPKPQFILLSASFYPDKGFGITTLIRNLFPGTEILLISPAFEPFPDIALLFRDGIRNLVVVPTSPLPLSQGIGPVDPPLSVAIKSLTADRHERMYACLRQGTTVSEFTLTSSDQKEPLIKHLENTINGKSTEEEFLRQRAALIADEMIENALYGAPRNGDGTRIFRKGERREILPGERIEVRFGFDGENLAIEVSDGWGSLLPEEIIGHLEKNRDRDGLPPTDGGLGLFLIWRFVDHLYVSIAPGRETVVSGQVRLATPGELPEAKGFHMEALRACA</sequence>
<evidence type="ECO:0000313" key="1">
    <source>
        <dbReference type="EMBL" id="QSV44955.1"/>
    </source>
</evidence>
<dbReference type="GO" id="GO:0005524">
    <property type="term" value="F:ATP binding"/>
    <property type="evidence" value="ECO:0007669"/>
    <property type="project" value="UniProtKB-KW"/>
</dbReference>
<gene>
    <name evidence="1" type="ORF">JZM60_12460</name>
</gene>
<dbReference type="Proteomes" id="UP000663651">
    <property type="component" value="Chromosome"/>
</dbReference>